<evidence type="ECO:0000256" key="4">
    <source>
        <dbReference type="ARBA" id="ARBA00022801"/>
    </source>
</evidence>
<feature type="domain" description="Glycoside hydrolase family 2 immunoglobulin-like beta-sandwich" evidence="6">
    <location>
        <begin position="163"/>
        <end position="258"/>
    </location>
</feature>
<evidence type="ECO:0000259" key="7">
    <source>
        <dbReference type="Pfam" id="PF02836"/>
    </source>
</evidence>
<dbReference type="InterPro" id="IPR008979">
    <property type="entry name" value="Galactose-bd-like_sf"/>
</dbReference>
<dbReference type="PANTHER" id="PTHR10066">
    <property type="entry name" value="BETA-GLUCURONIDASE"/>
    <property type="match status" value="1"/>
</dbReference>
<name>A0ABM9CDA5_9BACL</name>
<organism evidence="9 10">
    <name type="scientific">Paenibacillus allorhizoplanae</name>
    <dbReference type="NCBI Taxonomy" id="2905648"/>
    <lineage>
        <taxon>Bacteria</taxon>
        <taxon>Bacillati</taxon>
        <taxon>Bacillota</taxon>
        <taxon>Bacilli</taxon>
        <taxon>Bacillales</taxon>
        <taxon>Paenibacillaceae</taxon>
        <taxon>Paenibacillus</taxon>
    </lineage>
</organism>
<feature type="domain" description="Glycosyl hydrolases family 2 sugar binding" evidence="8">
    <location>
        <begin position="75"/>
        <end position="161"/>
    </location>
</feature>
<dbReference type="SUPFAM" id="SSF49303">
    <property type="entry name" value="beta-Galactosidase/glucuronidase domain"/>
    <property type="match status" value="1"/>
</dbReference>
<evidence type="ECO:0000313" key="9">
    <source>
        <dbReference type="EMBL" id="CAH1209184.1"/>
    </source>
</evidence>
<comment type="similarity">
    <text evidence="1">Belongs to the glycosyl hydrolase 2 family.</text>
</comment>
<dbReference type="InterPro" id="IPR017853">
    <property type="entry name" value="GH"/>
</dbReference>
<dbReference type="PANTHER" id="PTHR10066:SF67">
    <property type="entry name" value="BETA-GLUCURONIDASE"/>
    <property type="match status" value="1"/>
</dbReference>
<gene>
    <name evidence="9" type="primary">uidA_2</name>
    <name evidence="9" type="ORF">PAECIP111891_03264</name>
</gene>
<dbReference type="PRINTS" id="PR00132">
    <property type="entry name" value="GLHYDRLASE2"/>
</dbReference>
<dbReference type="SUPFAM" id="SSF51445">
    <property type="entry name" value="(Trans)glycosidases"/>
    <property type="match status" value="1"/>
</dbReference>
<dbReference type="EC" id="3.2.1.31" evidence="2"/>
<dbReference type="EMBL" id="CAKMMW010000009">
    <property type="protein sequence ID" value="CAH1209184.1"/>
    <property type="molecule type" value="Genomic_DNA"/>
</dbReference>
<dbReference type="Gene3D" id="3.20.20.80">
    <property type="entry name" value="Glycosidases"/>
    <property type="match status" value="1"/>
</dbReference>
<keyword evidence="10" id="KW-1185">Reference proteome</keyword>
<proteinExistence type="inferred from homology"/>
<dbReference type="Proteomes" id="UP000838821">
    <property type="component" value="Unassembled WGS sequence"/>
</dbReference>
<sequence length="570" mass="64724">MLVIRTFQQHNLRPTRILDGLWDFITDPDNKGVSEGWASTFAAGSKKSVVPSCWNNELGTYDYIGAAWYRTYFDTLQDANIRLVFEGILHHADVYVDGQHIGYHFGGFTQFSMILPHLTAGKHELVIRVDNTVDWQTLPTDIADWHSYGGIIRSVELQELPDVYIESMKIDYQLKDDTADVQLQIQVSSLSQEDCQLEVSASTEGLSLSAGPVTIAAGQTTNLSLSGSLANIKRWDVGQPALYTFTVQAGDDDLIDRTGFRTVEVQGSNILLNGKKLYLQGVNRHEEHPEWGFAFPPKLMLKDLDILTELGCNIVRGSHYPQSQFWIDLLDEHGMLLWSEIPMWGCYMSKKTLASPIFIERGVNMLGEMISRDYHHPSIIFWGAHNEIDTRTQEALELTKAFVGKIRSMDASRLVTYATMQPVEDIVLSYFDVIGINKYYGWYEGSVDGFSTMLQDYFINAEKQGAAGKPVIMSEFGAAGIFGDAGWEPRLFSEDYQADVVTRALKIFRDDPRIVGTLIWHFADIRVDVRSDRPNFRDRARSFNNKGLLSEYRKPKLAYRLVKEIYRSER</sequence>
<dbReference type="InterPro" id="IPR006102">
    <property type="entry name" value="Ig-like_GH2"/>
</dbReference>
<comment type="caution">
    <text evidence="9">The sequence shown here is derived from an EMBL/GenBank/DDBJ whole genome shotgun (WGS) entry which is preliminary data.</text>
</comment>
<evidence type="ECO:0000259" key="8">
    <source>
        <dbReference type="Pfam" id="PF02837"/>
    </source>
</evidence>
<evidence type="ECO:0000256" key="5">
    <source>
        <dbReference type="ARBA" id="ARBA00023295"/>
    </source>
</evidence>
<dbReference type="Pfam" id="PF02837">
    <property type="entry name" value="Glyco_hydro_2_N"/>
    <property type="match status" value="1"/>
</dbReference>
<dbReference type="Pfam" id="PF00703">
    <property type="entry name" value="Glyco_hydro_2"/>
    <property type="match status" value="1"/>
</dbReference>
<dbReference type="InterPro" id="IPR006103">
    <property type="entry name" value="Glyco_hydro_2_cat"/>
</dbReference>
<dbReference type="SUPFAM" id="SSF49785">
    <property type="entry name" value="Galactose-binding domain-like"/>
    <property type="match status" value="1"/>
</dbReference>
<feature type="domain" description="Glycoside hydrolase family 2 catalytic" evidence="7">
    <location>
        <begin position="263"/>
        <end position="567"/>
    </location>
</feature>
<evidence type="ECO:0000259" key="6">
    <source>
        <dbReference type="Pfam" id="PF00703"/>
    </source>
</evidence>
<dbReference type="InterPro" id="IPR013783">
    <property type="entry name" value="Ig-like_fold"/>
</dbReference>
<dbReference type="GO" id="GO:0004566">
    <property type="term" value="F:beta-glucuronidase activity"/>
    <property type="evidence" value="ECO:0007669"/>
    <property type="project" value="UniProtKB-EC"/>
</dbReference>
<dbReference type="Gene3D" id="2.60.120.260">
    <property type="entry name" value="Galactose-binding domain-like"/>
    <property type="match status" value="1"/>
</dbReference>
<dbReference type="InterPro" id="IPR006101">
    <property type="entry name" value="Glyco_hydro_2"/>
</dbReference>
<evidence type="ECO:0000256" key="3">
    <source>
        <dbReference type="ARBA" id="ARBA00016205"/>
    </source>
</evidence>
<evidence type="ECO:0000313" key="10">
    <source>
        <dbReference type="Proteomes" id="UP000838821"/>
    </source>
</evidence>
<dbReference type="Gene3D" id="2.60.40.10">
    <property type="entry name" value="Immunoglobulins"/>
    <property type="match status" value="1"/>
</dbReference>
<dbReference type="Pfam" id="PF02836">
    <property type="entry name" value="Glyco_hydro_2_C"/>
    <property type="match status" value="1"/>
</dbReference>
<dbReference type="InterPro" id="IPR036156">
    <property type="entry name" value="Beta-gal/glucu_dom_sf"/>
</dbReference>
<reference evidence="9" key="1">
    <citation type="submission" date="2022-01" db="EMBL/GenBank/DDBJ databases">
        <authorList>
            <person name="Criscuolo A."/>
        </authorList>
    </citation>
    <scope>NUCLEOTIDE SEQUENCE</scope>
    <source>
        <strain evidence="9">CIP111891</strain>
    </source>
</reference>
<keyword evidence="4 9" id="KW-0378">Hydrolase</keyword>
<accession>A0ABM9CDA5</accession>
<evidence type="ECO:0000256" key="1">
    <source>
        <dbReference type="ARBA" id="ARBA00007401"/>
    </source>
</evidence>
<protein>
    <recommendedName>
        <fullName evidence="3">Beta-glucuronidase</fullName>
        <ecNumber evidence="2">3.2.1.31</ecNumber>
    </recommendedName>
</protein>
<keyword evidence="5 9" id="KW-0326">Glycosidase</keyword>
<dbReference type="InterPro" id="IPR006104">
    <property type="entry name" value="Glyco_hydro_2_N"/>
</dbReference>
<evidence type="ECO:0000256" key="2">
    <source>
        <dbReference type="ARBA" id="ARBA00012761"/>
    </source>
</evidence>